<dbReference type="EMBL" id="JADCNM010000005">
    <property type="protein sequence ID" value="KAG0484056.1"/>
    <property type="molecule type" value="Genomic_DNA"/>
</dbReference>
<dbReference type="PANTHER" id="PTHR33181:SF4">
    <property type="entry name" value="OVULE PROTEIN"/>
    <property type="match status" value="1"/>
</dbReference>
<dbReference type="Proteomes" id="UP000639772">
    <property type="component" value="Unassembled WGS sequence"/>
</dbReference>
<evidence type="ECO:0000313" key="1">
    <source>
        <dbReference type="EMBL" id="KAG0481636.1"/>
    </source>
</evidence>
<proteinExistence type="predicted"/>
<comment type="caution">
    <text evidence="1">The sequence shown here is derived from an EMBL/GenBank/DDBJ whole genome shotgun (WGS) entry which is preliminary data.</text>
</comment>
<dbReference type="OrthoDB" id="661559at2759"/>
<dbReference type="PANTHER" id="PTHR33181">
    <property type="entry name" value="OS01G0778500 PROTEIN"/>
    <property type="match status" value="1"/>
</dbReference>
<evidence type="ECO:0000313" key="3">
    <source>
        <dbReference type="Proteomes" id="UP000636800"/>
    </source>
</evidence>
<sequence length="87" mass="10765">MEWWDRMALPVKRVWSRFAARHRLQNSGLRKLGREVSTCEYEDVHVMWEMLRRSDTEISRYPPLARRRRDDRRWTGWAAYNHLCGRF</sequence>
<organism evidence="1 3">
    <name type="scientific">Vanilla planifolia</name>
    <name type="common">Vanilla</name>
    <dbReference type="NCBI Taxonomy" id="51239"/>
    <lineage>
        <taxon>Eukaryota</taxon>
        <taxon>Viridiplantae</taxon>
        <taxon>Streptophyta</taxon>
        <taxon>Embryophyta</taxon>
        <taxon>Tracheophyta</taxon>
        <taxon>Spermatophyta</taxon>
        <taxon>Magnoliopsida</taxon>
        <taxon>Liliopsida</taxon>
        <taxon>Asparagales</taxon>
        <taxon>Orchidaceae</taxon>
        <taxon>Vanilloideae</taxon>
        <taxon>Vanilleae</taxon>
        <taxon>Vanilla</taxon>
    </lineage>
</organism>
<reference evidence="3 4" key="1">
    <citation type="journal article" date="2020" name="Nat. Food">
        <title>A phased Vanilla planifolia genome enables genetic improvement of flavour and production.</title>
        <authorList>
            <person name="Hasing T."/>
            <person name="Tang H."/>
            <person name="Brym M."/>
            <person name="Khazi F."/>
            <person name="Huang T."/>
            <person name="Chambers A.H."/>
        </authorList>
    </citation>
    <scope>NUCLEOTIDE SEQUENCE [LARGE SCALE GENOMIC DNA]</scope>
    <source>
        <tissue evidence="1">Leaf</tissue>
    </source>
</reference>
<dbReference type="Proteomes" id="UP000636800">
    <property type="component" value="Chromosome 5"/>
</dbReference>
<dbReference type="EMBL" id="JADCNL010000005">
    <property type="protein sequence ID" value="KAG0481636.1"/>
    <property type="molecule type" value="Genomic_DNA"/>
</dbReference>
<dbReference type="AlphaFoldDB" id="A0A835R2P9"/>
<gene>
    <name evidence="2" type="ORF">HPP92_012140</name>
    <name evidence="1" type="ORF">HPP92_012494</name>
</gene>
<keyword evidence="3" id="KW-1185">Reference proteome</keyword>
<protein>
    <submittedName>
        <fullName evidence="1">Uncharacterized protein</fullName>
    </submittedName>
</protein>
<evidence type="ECO:0000313" key="2">
    <source>
        <dbReference type="EMBL" id="KAG0484056.1"/>
    </source>
</evidence>
<evidence type="ECO:0000313" key="4">
    <source>
        <dbReference type="Proteomes" id="UP000639772"/>
    </source>
</evidence>
<accession>A0A835R2P9</accession>
<name>A0A835R2P9_VANPL</name>